<evidence type="ECO:0000313" key="2">
    <source>
        <dbReference type="EMBL" id="EJD33279.1"/>
    </source>
</evidence>
<dbReference type="KEGG" id="adl:AURDEDRAFT_46854"/>
<keyword evidence="3" id="KW-1185">Reference proteome</keyword>
<protein>
    <recommendedName>
        <fullName evidence="4">CCHC-type domain-containing protein</fullName>
    </recommendedName>
</protein>
<evidence type="ECO:0008006" key="4">
    <source>
        <dbReference type="Google" id="ProtNLM"/>
    </source>
</evidence>
<dbReference type="InParanoid" id="J0CSL3"/>
<dbReference type="Proteomes" id="UP000006514">
    <property type="component" value="Unassembled WGS sequence"/>
</dbReference>
<dbReference type="EMBL" id="JH688326">
    <property type="protein sequence ID" value="EJD33279.1"/>
    <property type="molecule type" value="Genomic_DNA"/>
</dbReference>
<sequence length="63" mass="6660">MAARFAKKQPQQSSSMTTASSKPKCANCRRKGHGKDNCWAKGSSAEGQGPPGHEYGYANGDDS</sequence>
<evidence type="ECO:0000256" key="1">
    <source>
        <dbReference type="SAM" id="MobiDB-lite"/>
    </source>
</evidence>
<evidence type="ECO:0000313" key="3">
    <source>
        <dbReference type="Proteomes" id="UP000006514"/>
    </source>
</evidence>
<feature type="compositionally biased region" description="Polar residues" evidence="1">
    <location>
        <begin position="9"/>
        <end position="21"/>
    </location>
</feature>
<name>J0CSL3_AURST</name>
<accession>J0CSL3</accession>
<feature type="region of interest" description="Disordered" evidence="1">
    <location>
        <begin position="1"/>
        <end position="63"/>
    </location>
</feature>
<feature type="non-terminal residue" evidence="2">
    <location>
        <position position="63"/>
    </location>
</feature>
<reference evidence="3" key="1">
    <citation type="journal article" date="2012" name="Science">
        <title>The Paleozoic origin of enzymatic lignin decomposition reconstructed from 31 fungal genomes.</title>
        <authorList>
            <person name="Floudas D."/>
            <person name="Binder M."/>
            <person name="Riley R."/>
            <person name="Barry K."/>
            <person name="Blanchette R.A."/>
            <person name="Henrissat B."/>
            <person name="Martinez A.T."/>
            <person name="Otillar R."/>
            <person name="Spatafora J.W."/>
            <person name="Yadav J.S."/>
            <person name="Aerts A."/>
            <person name="Benoit I."/>
            <person name="Boyd A."/>
            <person name="Carlson A."/>
            <person name="Copeland A."/>
            <person name="Coutinho P.M."/>
            <person name="de Vries R.P."/>
            <person name="Ferreira P."/>
            <person name="Findley K."/>
            <person name="Foster B."/>
            <person name="Gaskell J."/>
            <person name="Glotzer D."/>
            <person name="Gorecki P."/>
            <person name="Heitman J."/>
            <person name="Hesse C."/>
            <person name="Hori C."/>
            <person name="Igarashi K."/>
            <person name="Jurgens J.A."/>
            <person name="Kallen N."/>
            <person name="Kersten P."/>
            <person name="Kohler A."/>
            <person name="Kuees U."/>
            <person name="Kumar T.K.A."/>
            <person name="Kuo A."/>
            <person name="LaButti K."/>
            <person name="Larrondo L.F."/>
            <person name="Lindquist E."/>
            <person name="Ling A."/>
            <person name="Lombard V."/>
            <person name="Lucas S."/>
            <person name="Lundell T."/>
            <person name="Martin R."/>
            <person name="McLaughlin D.J."/>
            <person name="Morgenstern I."/>
            <person name="Morin E."/>
            <person name="Murat C."/>
            <person name="Nagy L.G."/>
            <person name="Nolan M."/>
            <person name="Ohm R.A."/>
            <person name="Patyshakuliyeva A."/>
            <person name="Rokas A."/>
            <person name="Ruiz-Duenas F.J."/>
            <person name="Sabat G."/>
            <person name="Salamov A."/>
            <person name="Samejima M."/>
            <person name="Schmutz J."/>
            <person name="Slot J.C."/>
            <person name="St John F."/>
            <person name="Stenlid J."/>
            <person name="Sun H."/>
            <person name="Sun S."/>
            <person name="Syed K."/>
            <person name="Tsang A."/>
            <person name="Wiebenga A."/>
            <person name="Young D."/>
            <person name="Pisabarro A."/>
            <person name="Eastwood D.C."/>
            <person name="Martin F."/>
            <person name="Cullen D."/>
            <person name="Grigoriev I.V."/>
            <person name="Hibbett D.S."/>
        </authorList>
    </citation>
    <scope>NUCLEOTIDE SEQUENCE [LARGE SCALE GENOMIC DNA]</scope>
    <source>
        <strain evidence="3">TFB10046</strain>
    </source>
</reference>
<organism evidence="2 3">
    <name type="scientific">Auricularia subglabra (strain TFB-10046 / SS5)</name>
    <name type="common">White-rot fungus</name>
    <name type="synonym">Auricularia delicata (strain TFB10046)</name>
    <dbReference type="NCBI Taxonomy" id="717982"/>
    <lineage>
        <taxon>Eukaryota</taxon>
        <taxon>Fungi</taxon>
        <taxon>Dikarya</taxon>
        <taxon>Basidiomycota</taxon>
        <taxon>Agaricomycotina</taxon>
        <taxon>Agaricomycetes</taxon>
        <taxon>Auriculariales</taxon>
        <taxon>Auriculariaceae</taxon>
        <taxon>Auricularia</taxon>
    </lineage>
</organism>
<dbReference type="OrthoDB" id="2692435at2759"/>
<proteinExistence type="predicted"/>
<gene>
    <name evidence="2" type="ORF">AURDEDRAFT_46854</name>
</gene>
<dbReference type="AlphaFoldDB" id="J0CSL3"/>